<dbReference type="Gene3D" id="3.30.2140.20">
    <property type="match status" value="1"/>
</dbReference>
<evidence type="ECO:0000256" key="1">
    <source>
        <dbReference type="ARBA" id="ARBA00006547"/>
    </source>
</evidence>
<dbReference type="InterPro" id="IPR053710">
    <property type="entry name" value="Arylamine_NAT_domain_sf"/>
</dbReference>
<proteinExistence type="inferred from homology"/>
<dbReference type="GO" id="GO:0016407">
    <property type="term" value="F:acetyltransferase activity"/>
    <property type="evidence" value="ECO:0007669"/>
    <property type="project" value="InterPro"/>
</dbReference>
<dbReference type="AlphaFoldDB" id="A0A073KA52"/>
<dbReference type="FunFam" id="3.30.2140.20:FF:000002">
    <property type="entry name" value="Arylamine N-acetyltransferase"/>
    <property type="match status" value="1"/>
</dbReference>
<dbReference type="PANTHER" id="PTHR11786:SF0">
    <property type="entry name" value="ARYLAMINE N-ACETYLTRANSFERASE 4-RELATED"/>
    <property type="match status" value="1"/>
</dbReference>
<evidence type="ECO:0000256" key="3">
    <source>
        <dbReference type="RuleBase" id="RU003452"/>
    </source>
</evidence>
<dbReference type="OrthoDB" id="7181050at2"/>
<comment type="caution">
    <text evidence="4">The sequence shown here is derived from an EMBL/GenBank/DDBJ whole genome shotgun (WGS) entry which is preliminary data.</text>
</comment>
<organism evidence="4 5">
    <name type="scientific">Bacillus gaemokensis</name>
    <dbReference type="NCBI Taxonomy" id="574375"/>
    <lineage>
        <taxon>Bacteria</taxon>
        <taxon>Bacillati</taxon>
        <taxon>Bacillota</taxon>
        <taxon>Bacilli</taxon>
        <taxon>Bacillales</taxon>
        <taxon>Bacillaceae</taxon>
        <taxon>Bacillus</taxon>
        <taxon>Bacillus cereus group</taxon>
    </lineage>
</organism>
<sequence length="263" mass="30216">MTELQKLFFSRLNLEEKESIAFEDLNKIIRAMAYEIPFENLDIAKGDTKEISQENLQEKILINSRGGLCYELNSIMYYFLKDCGFDVQLALGTVYNRDAEMWSLEEGHVTVILNYNHALYLIEVGLASVVPLTLVPFTGEVVKSINGEYRVRRKDTDKGSYVLERRDGNKCSKSDEKLQWKLCHAFHEGTIDETTLNKVQRKVIEDENSSFNKGPITVKLTDSGYASLTKESLTQTINGKKSKKLITEQQYKEILQDKFNIKM</sequence>
<evidence type="ECO:0000256" key="2">
    <source>
        <dbReference type="ARBA" id="ARBA00022679"/>
    </source>
</evidence>
<keyword evidence="2 4" id="KW-0808">Transferase</keyword>
<dbReference type="PRINTS" id="PR01543">
    <property type="entry name" value="ANATRNSFRASE"/>
</dbReference>
<dbReference type="Pfam" id="PF00797">
    <property type="entry name" value="Acetyltransf_2"/>
    <property type="match status" value="1"/>
</dbReference>
<accession>A0A073KA52</accession>
<reference evidence="4 5" key="1">
    <citation type="submission" date="2014-06" db="EMBL/GenBank/DDBJ databases">
        <title>Draft genome sequence of Bacillus gaemokensis JCM 15801 (MCCC 1A00707).</title>
        <authorList>
            <person name="Lai Q."/>
            <person name="Liu Y."/>
            <person name="Shao Z."/>
        </authorList>
    </citation>
    <scope>NUCLEOTIDE SEQUENCE [LARGE SCALE GENOMIC DNA]</scope>
    <source>
        <strain evidence="4 5">JCM 15801</strain>
    </source>
</reference>
<protein>
    <submittedName>
        <fullName evidence="4">Acetyltransferase</fullName>
    </submittedName>
</protein>
<dbReference type="Proteomes" id="UP000027778">
    <property type="component" value="Unassembled WGS sequence"/>
</dbReference>
<gene>
    <name evidence="4" type="ORF">BAGA_08885</name>
</gene>
<comment type="similarity">
    <text evidence="1 3">Belongs to the arylamine N-acetyltransferase family.</text>
</comment>
<dbReference type="InterPro" id="IPR038765">
    <property type="entry name" value="Papain-like_cys_pep_sf"/>
</dbReference>
<dbReference type="SUPFAM" id="SSF54001">
    <property type="entry name" value="Cysteine proteinases"/>
    <property type="match status" value="1"/>
</dbReference>
<dbReference type="EMBL" id="JOTM01000016">
    <property type="protein sequence ID" value="KEK23401.1"/>
    <property type="molecule type" value="Genomic_DNA"/>
</dbReference>
<dbReference type="InterPro" id="IPR001447">
    <property type="entry name" value="Arylamine_N-AcTrfase"/>
</dbReference>
<evidence type="ECO:0000313" key="5">
    <source>
        <dbReference type="Proteomes" id="UP000027778"/>
    </source>
</evidence>
<dbReference type="RefSeq" id="WP_033675571.1">
    <property type="nucleotide sequence ID" value="NZ_JOTM01000016.1"/>
</dbReference>
<evidence type="ECO:0000313" key="4">
    <source>
        <dbReference type="EMBL" id="KEK23401.1"/>
    </source>
</evidence>
<dbReference type="PANTHER" id="PTHR11786">
    <property type="entry name" value="N-HYDROXYARYLAMINE O-ACETYLTRANSFERASE"/>
    <property type="match status" value="1"/>
</dbReference>
<name>A0A073KA52_9BACI</name>
<keyword evidence="5" id="KW-1185">Reference proteome</keyword>
<dbReference type="STRING" id="574375.AZF08_17655"/>
<dbReference type="eggNOG" id="COG2162">
    <property type="taxonomic scope" value="Bacteria"/>
</dbReference>